<reference evidence="2" key="1">
    <citation type="submission" date="2018-05" db="EMBL/GenBank/DDBJ databases">
        <authorList>
            <person name="Lanie J.A."/>
            <person name="Ng W.-L."/>
            <person name="Kazmierczak K.M."/>
            <person name="Andrzejewski T.M."/>
            <person name="Davidsen T.M."/>
            <person name="Wayne K.J."/>
            <person name="Tettelin H."/>
            <person name="Glass J.I."/>
            <person name="Rusch D."/>
            <person name="Podicherti R."/>
            <person name="Tsui H.-C.T."/>
            <person name="Winkler M.E."/>
        </authorList>
    </citation>
    <scope>NUCLEOTIDE SEQUENCE</scope>
</reference>
<dbReference type="SUPFAM" id="SSF52922">
    <property type="entry name" value="TK C-terminal domain-like"/>
    <property type="match status" value="1"/>
</dbReference>
<dbReference type="AlphaFoldDB" id="A0A382ZCS4"/>
<name>A0A382ZCS4_9ZZZZ</name>
<protein>
    <recommendedName>
        <fullName evidence="1">Transketolase-like C-terminal domain-containing protein</fullName>
    </recommendedName>
</protein>
<feature type="domain" description="Transketolase-like C-terminal" evidence="1">
    <location>
        <begin position="22"/>
        <end position="155"/>
    </location>
</feature>
<organism evidence="2">
    <name type="scientific">marine metagenome</name>
    <dbReference type="NCBI Taxonomy" id="408172"/>
    <lineage>
        <taxon>unclassified sequences</taxon>
        <taxon>metagenomes</taxon>
        <taxon>ecological metagenomes</taxon>
    </lineage>
</organism>
<gene>
    <name evidence="2" type="ORF">METZ01_LOCUS445934</name>
</gene>
<accession>A0A382ZCS4</accession>
<dbReference type="Gene3D" id="3.40.50.920">
    <property type="match status" value="1"/>
</dbReference>
<dbReference type="PANTHER" id="PTHR43825:SF3">
    <property type="entry name" value="PYRUVATE DEHYDROGENASE E1 COMPONENT"/>
    <property type="match status" value="1"/>
</dbReference>
<dbReference type="InterPro" id="IPR051157">
    <property type="entry name" value="PDH/Transketolase"/>
</dbReference>
<dbReference type="InterPro" id="IPR009014">
    <property type="entry name" value="Transketo_C/PFOR_II"/>
</dbReference>
<dbReference type="InterPro" id="IPR055152">
    <property type="entry name" value="Transketolase-like_C_2"/>
</dbReference>
<dbReference type="PANTHER" id="PTHR43825">
    <property type="entry name" value="PYRUVATE DEHYDROGENASE E1 COMPONENT"/>
    <property type="match status" value="1"/>
</dbReference>
<dbReference type="Pfam" id="PF22613">
    <property type="entry name" value="Transketolase_C_1"/>
    <property type="match status" value="1"/>
</dbReference>
<feature type="non-terminal residue" evidence="2">
    <location>
        <position position="1"/>
    </location>
</feature>
<evidence type="ECO:0000259" key="1">
    <source>
        <dbReference type="Pfam" id="PF22613"/>
    </source>
</evidence>
<proteinExistence type="predicted"/>
<evidence type="ECO:0000313" key="2">
    <source>
        <dbReference type="EMBL" id="SVD93080.1"/>
    </source>
</evidence>
<dbReference type="EMBL" id="UINC01182712">
    <property type="protein sequence ID" value="SVD93080.1"/>
    <property type="molecule type" value="Genomic_DNA"/>
</dbReference>
<sequence>NYVQPPVPDGDFDEVREGVLRGIYRFKQSRSQTNRPDINLFGSGAILNETLAAQRRLLNYGIQADVWSVTSYNQLRRDAQSIERWNRLHPESTPHKSFLEHSLGDLPAPVIAASDYLKSLPDSVAKYVNAPFTSLGTDGFGRSSTREELRDFFEVSADHIVFAALSQLVRDERILVSEFQEFVNELDVDISQPDPVTVD</sequence>